<dbReference type="HAMAP" id="MF_01281">
    <property type="entry name" value="MTA_SAH_deamin"/>
    <property type="match status" value="1"/>
</dbReference>
<comment type="similarity">
    <text evidence="4">Belongs to the metallo-dependent hydrolases superfamily. MTA/SAH deaminase family.</text>
</comment>
<dbReference type="InterPro" id="IPR023512">
    <property type="entry name" value="Deaminase_MtaD/DadD"/>
</dbReference>
<dbReference type="EC" id="3.5.4.28" evidence="4"/>
<feature type="binding site" evidence="4">
    <location>
        <position position="185"/>
    </location>
    <ligand>
        <name>substrate</name>
    </ligand>
</feature>
<dbReference type="FunFam" id="3.20.20.140:FF:000014">
    <property type="entry name" value="5-methylthioadenosine/S-adenosylhomocysteine deaminase"/>
    <property type="match status" value="1"/>
</dbReference>
<keyword evidence="7" id="KW-1185">Reference proteome</keyword>
<dbReference type="AlphaFoldDB" id="A0A292YMP7"/>
<accession>A0A292YMP7</accession>
<dbReference type="Gene3D" id="3.20.20.140">
    <property type="entry name" value="Metal-dependent hydrolases"/>
    <property type="match status" value="1"/>
</dbReference>
<keyword evidence="2 4" id="KW-0378">Hydrolase</keyword>
<feature type="binding site" evidence="4">
    <location>
        <position position="66"/>
    </location>
    <ligand>
        <name>Zn(2+)</name>
        <dbReference type="ChEBI" id="CHEBI:29105"/>
    </ligand>
</feature>
<comment type="cofactor">
    <cofactor evidence="4">
        <name>Zn(2+)</name>
        <dbReference type="ChEBI" id="CHEBI:29105"/>
    </cofactor>
    <text evidence="4">Binds 1 zinc ion per subunit.</text>
</comment>
<feature type="binding site" evidence="4">
    <location>
        <position position="95"/>
    </location>
    <ligand>
        <name>substrate</name>
    </ligand>
</feature>
<dbReference type="Pfam" id="PF01979">
    <property type="entry name" value="Amidohydro_1"/>
    <property type="match status" value="1"/>
</dbReference>
<dbReference type="EMBL" id="BDUF01000029">
    <property type="protein sequence ID" value="GAX89775.1"/>
    <property type="molecule type" value="Genomic_DNA"/>
</dbReference>
<dbReference type="OrthoDB" id="9807210at2"/>
<keyword evidence="3 4" id="KW-0862">Zinc</keyword>
<dbReference type="GO" id="GO:0046872">
    <property type="term" value="F:metal ion binding"/>
    <property type="evidence" value="ECO:0007669"/>
    <property type="project" value="UniProtKB-KW"/>
</dbReference>
<evidence type="ECO:0000313" key="7">
    <source>
        <dbReference type="Proteomes" id="UP000217785"/>
    </source>
</evidence>
<comment type="function">
    <text evidence="4">Catalyzes the deamination of 5-methylthioadenosine and S-adenosyl-L-homocysteine into 5-methylthioinosine and S-inosyl-L-homocysteine, respectively. Is also able to deaminate adenosine.</text>
</comment>
<evidence type="ECO:0000256" key="2">
    <source>
        <dbReference type="ARBA" id="ARBA00022801"/>
    </source>
</evidence>
<feature type="binding site" evidence="4">
    <location>
        <position position="147"/>
    </location>
    <ligand>
        <name>substrate</name>
    </ligand>
</feature>
<dbReference type="SUPFAM" id="SSF51338">
    <property type="entry name" value="Composite domain of metallo-dependent hydrolases"/>
    <property type="match status" value="1"/>
</dbReference>
<feature type="domain" description="Amidohydrolase-related" evidence="5">
    <location>
        <begin position="57"/>
        <end position="403"/>
    </location>
</feature>
<dbReference type="GO" id="GO:0050270">
    <property type="term" value="F:S-adenosylhomocysteine deaminase activity"/>
    <property type="evidence" value="ECO:0007669"/>
    <property type="project" value="UniProtKB-UniRule"/>
</dbReference>
<comment type="catalytic activity">
    <reaction evidence="4">
        <text>S-methyl-5'-thioadenosine + H2O + H(+) = S-methyl-5'-thioinosine + NH4(+)</text>
        <dbReference type="Rhea" id="RHEA:25025"/>
        <dbReference type="ChEBI" id="CHEBI:15377"/>
        <dbReference type="ChEBI" id="CHEBI:15378"/>
        <dbReference type="ChEBI" id="CHEBI:17509"/>
        <dbReference type="ChEBI" id="CHEBI:28938"/>
        <dbReference type="ChEBI" id="CHEBI:48595"/>
        <dbReference type="EC" id="3.5.4.31"/>
    </reaction>
</comment>
<feature type="binding site" evidence="4">
    <location>
        <position position="212"/>
    </location>
    <ligand>
        <name>Zn(2+)</name>
        <dbReference type="ChEBI" id="CHEBI:29105"/>
    </ligand>
</feature>
<dbReference type="InterPro" id="IPR050287">
    <property type="entry name" value="MTA/SAH_deaminase"/>
</dbReference>
<dbReference type="EC" id="3.5.4.31" evidence="4"/>
<feature type="binding site" evidence="4">
    <location>
        <position position="215"/>
    </location>
    <ligand>
        <name>substrate</name>
    </ligand>
</feature>
<evidence type="ECO:0000313" key="6">
    <source>
        <dbReference type="EMBL" id="GAX89775.1"/>
    </source>
</evidence>
<dbReference type="CDD" id="cd01298">
    <property type="entry name" value="ATZ_TRZ_like"/>
    <property type="match status" value="1"/>
</dbReference>
<gene>
    <name evidence="4" type="primary">mtaD</name>
    <name evidence="6" type="ORF">EFBL_1400</name>
</gene>
<proteinExistence type="inferred from homology"/>
<feature type="binding site" evidence="4">
    <location>
        <position position="300"/>
    </location>
    <ligand>
        <name>Zn(2+)</name>
        <dbReference type="ChEBI" id="CHEBI:29105"/>
    </ligand>
</feature>
<dbReference type="PANTHER" id="PTHR43794:SF11">
    <property type="entry name" value="AMIDOHYDROLASE-RELATED DOMAIN-CONTAINING PROTEIN"/>
    <property type="match status" value="1"/>
</dbReference>
<organism evidence="6 7">
    <name type="scientific">Effusibacillus lacus</name>
    <dbReference type="NCBI Taxonomy" id="1348429"/>
    <lineage>
        <taxon>Bacteria</taxon>
        <taxon>Bacillati</taxon>
        <taxon>Bacillota</taxon>
        <taxon>Bacilli</taxon>
        <taxon>Bacillales</taxon>
        <taxon>Alicyclobacillaceae</taxon>
        <taxon>Effusibacillus</taxon>
    </lineage>
</organism>
<dbReference type="InterPro" id="IPR011059">
    <property type="entry name" value="Metal-dep_hydrolase_composite"/>
</dbReference>
<dbReference type="Proteomes" id="UP000217785">
    <property type="component" value="Unassembled WGS sequence"/>
</dbReference>
<evidence type="ECO:0000256" key="1">
    <source>
        <dbReference type="ARBA" id="ARBA00022723"/>
    </source>
</evidence>
<feature type="binding site" evidence="4">
    <location>
        <position position="300"/>
    </location>
    <ligand>
        <name>substrate</name>
    </ligand>
</feature>
<comment type="catalytic activity">
    <reaction evidence="4">
        <text>S-adenosyl-L-homocysteine + H2O + H(+) = S-inosyl-L-homocysteine + NH4(+)</text>
        <dbReference type="Rhea" id="RHEA:20716"/>
        <dbReference type="ChEBI" id="CHEBI:15377"/>
        <dbReference type="ChEBI" id="CHEBI:15378"/>
        <dbReference type="ChEBI" id="CHEBI:28938"/>
        <dbReference type="ChEBI" id="CHEBI:57856"/>
        <dbReference type="ChEBI" id="CHEBI:57985"/>
        <dbReference type="EC" id="3.5.4.28"/>
    </reaction>
</comment>
<feature type="binding site" evidence="4">
    <location>
        <position position="68"/>
    </location>
    <ligand>
        <name>Zn(2+)</name>
        <dbReference type="ChEBI" id="CHEBI:29105"/>
    </ligand>
</feature>
<name>A0A292YMP7_9BACL</name>
<comment type="caution">
    <text evidence="6">The sequence shown here is derived from an EMBL/GenBank/DDBJ whole genome shotgun (WGS) entry which is preliminary data.</text>
</comment>
<dbReference type="PANTHER" id="PTHR43794">
    <property type="entry name" value="AMINOHYDROLASE SSNA-RELATED"/>
    <property type="match status" value="1"/>
</dbReference>
<comment type="caution">
    <text evidence="4">Lacks conserved residue(s) required for the propagation of feature annotation.</text>
</comment>
<dbReference type="RefSeq" id="WP_096181472.1">
    <property type="nucleotide sequence ID" value="NZ_BDUF01000029.1"/>
</dbReference>
<protein>
    <recommendedName>
        <fullName evidence="4">5-methylthioadenosine/S-adenosylhomocysteine deaminase</fullName>
        <shortName evidence="4">MTA/SAH deaminase</shortName>
        <ecNumber evidence="4">3.5.4.28</ecNumber>
        <ecNumber evidence="4">3.5.4.31</ecNumber>
    </recommendedName>
</protein>
<evidence type="ECO:0000256" key="3">
    <source>
        <dbReference type="ARBA" id="ARBA00022833"/>
    </source>
</evidence>
<dbReference type="GO" id="GO:0090614">
    <property type="term" value="F:5'-methylthioadenosine deaminase activity"/>
    <property type="evidence" value="ECO:0007669"/>
    <property type="project" value="UniProtKB-UniRule"/>
</dbReference>
<reference evidence="7" key="1">
    <citation type="submission" date="2017-07" db="EMBL/GenBank/DDBJ databases">
        <title>Draft genome sequence of Effusibacillus lacus strain skLN1.</title>
        <authorList>
            <person name="Watanabe M."/>
            <person name="Kojima H."/>
            <person name="Fukui M."/>
        </authorList>
    </citation>
    <scope>NUCLEOTIDE SEQUENCE [LARGE SCALE GENOMIC DNA]</scope>
    <source>
        <strain evidence="7">skLN1</strain>
    </source>
</reference>
<evidence type="ECO:0000256" key="4">
    <source>
        <dbReference type="HAMAP-Rule" id="MF_01281"/>
    </source>
</evidence>
<dbReference type="InterPro" id="IPR006680">
    <property type="entry name" value="Amidohydro-rel"/>
</dbReference>
<keyword evidence="1 4" id="KW-0479">Metal-binding</keyword>
<dbReference type="SUPFAM" id="SSF51556">
    <property type="entry name" value="Metallo-dependent hydrolases"/>
    <property type="match status" value="1"/>
</dbReference>
<dbReference type="Gene3D" id="2.30.40.10">
    <property type="entry name" value="Urease, subunit C, domain 1"/>
    <property type="match status" value="1"/>
</dbReference>
<dbReference type="InterPro" id="IPR032466">
    <property type="entry name" value="Metal_Hydrolase"/>
</dbReference>
<evidence type="ECO:0000259" key="5">
    <source>
        <dbReference type="Pfam" id="PF01979"/>
    </source>
</evidence>
<sequence length="431" mass="47739">MQQKILIENAAIVTMTEESWIENGYITISGNRIQEVGSGSYQGDRSFDKILDASGKVVMPGLVNAHGHAAMVLLRGYADDLPLMEWLQTKCWPIEDRMTEEDIHWGTQLAILEMLKTGTTCFTDMYFHMDGVAKAVESSGIRAVLSRGMIGFPPKADTAIAESRDFFNRWNCAANGRISVILGPHAPYTCPPDYLKRVAELSAELNVPIQIHLSETAGEVERCMEEHGCTPIRLMEQVGLFERPTLAAHCVHVTDEDLDIMARYNVHVAHNPDSNLKLGSGVAPAVKMLQKGLIVGLGTDGAASNNNLDMFEEMRQAAMLHKGVNLDPIAVSAYKALEMATKDGAKALFLEDRLGTVQSGALADLIMLDFNRPYYYPRHNVIAHLVYAGQSGDVTDVIVDGQLLVENRRVLTMDEERIYREVEAVCERLFK</sequence>